<dbReference type="InterPro" id="IPR052944">
    <property type="entry name" value="Sporulation_related"/>
</dbReference>
<evidence type="ECO:0000256" key="1">
    <source>
        <dbReference type="SAM" id="MobiDB-lite"/>
    </source>
</evidence>
<dbReference type="InterPro" id="IPR029046">
    <property type="entry name" value="LolA/LolB/LppX"/>
</dbReference>
<feature type="region of interest" description="Disordered" evidence="1">
    <location>
        <begin position="179"/>
        <end position="202"/>
    </location>
</feature>
<keyword evidence="2" id="KW-0472">Membrane</keyword>
<evidence type="ECO:0000313" key="4">
    <source>
        <dbReference type="Proteomes" id="UP000830115"/>
    </source>
</evidence>
<feature type="region of interest" description="Disordered" evidence="1">
    <location>
        <begin position="94"/>
        <end position="118"/>
    </location>
</feature>
<dbReference type="InterPro" id="IPR019207">
    <property type="entry name" value="DUF2092"/>
</dbReference>
<dbReference type="SUPFAM" id="SSF89392">
    <property type="entry name" value="Prokaryotic lipoproteins and lipoprotein localization factors"/>
    <property type="match status" value="1"/>
</dbReference>
<name>A0ABY4MAC5_9ACTN</name>
<keyword evidence="2" id="KW-1133">Transmembrane helix</keyword>
<dbReference type="PANTHER" id="PTHR37507:SF2">
    <property type="entry name" value="SPORULATION PROTEIN YDCC"/>
    <property type="match status" value="1"/>
</dbReference>
<sequence length="431" mass="43981">MPRNEPTEFTDGADVERSLKRRKAMRYAVPVAVAGVAAATIGLVPAFAGVGSPDLPKISAQDLVAKIARSDVQQLSGTVRVSADLGLPSLPGGAGASAFGGEGERGGEQGGDGASASPQSKLMELASGAHTLRVATDGPDRHRVSIVDKAAEYSIVHNGAEVWAYDSGSNTAIHSTADGARRGKHHEAHKGRPEGLPKGLKDATPQDLAKEALKAAGDTTSVTVDGTAKVAGRDAYQLAIKPKQSGSTIGAIRIAVDAENGVPLKFTLTPKSGGAAVIDAGFTNVDFAKPDASTFSFTPPKGAKVVDGDKEHAKARQDFEAGKGREGLNKHHEALKHIKGGPDGFDVIGKGWTSIAKIKGSGSGLPSGKEQGAAGDAGKFLDSIGDKVTGSFGSGRVFSTRLVNALLTDDGTIYVGAVDKQSLIAAANAAK</sequence>
<organism evidence="3 4">
    <name type="scientific">Streptomyces halobius</name>
    <dbReference type="NCBI Taxonomy" id="2879846"/>
    <lineage>
        <taxon>Bacteria</taxon>
        <taxon>Bacillati</taxon>
        <taxon>Actinomycetota</taxon>
        <taxon>Actinomycetes</taxon>
        <taxon>Kitasatosporales</taxon>
        <taxon>Streptomycetaceae</taxon>
        <taxon>Streptomyces</taxon>
    </lineage>
</organism>
<dbReference type="Proteomes" id="UP000830115">
    <property type="component" value="Chromosome"/>
</dbReference>
<dbReference type="PROSITE" id="PS51318">
    <property type="entry name" value="TAT"/>
    <property type="match status" value="1"/>
</dbReference>
<accession>A0ABY4MAC5</accession>
<feature type="transmembrane region" description="Helical" evidence="2">
    <location>
        <begin position="27"/>
        <end position="48"/>
    </location>
</feature>
<dbReference type="InterPro" id="IPR006311">
    <property type="entry name" value="TAT_signal"/>
</dbReference>
<dbReference type="Gene3D" id="2.50.20.10">
    <property type="entry name" value="Lipoprotein localisation LolA/LolB/LppX"/>
    <property type="match status" value="1"/>
</dbReference>
<reference evidence="3" key="1">
    <citation type="submission" date="2021-10" db="EMBL/GenBank/DDBJ databases">
        <title>Streptomyces nigrumlapis sp.nov.,an antimicrobial producing actinobacterium isolated from Black Gobi rocks.</title>
        <authorList>
            <person name="Wen Y."/>
            <person name="Zhang W."/>
            <person name="Liu X.G."/>
        </authorList>
    </citation>
    <scope>NUCLEOTIDE SEQUENCE</scope>
    <source>
        <strain evidence="3">ST13-2-2</strain>
    </source>
</reference>
<evidence type="ECO:0000256" key="2">
    <source>
        <dbReference type="SAM" id="Phobius"/>
    </source>
</evidence>
<feature type="compositionally biased region" description="Basic and acidic residues" evidence="1">
    <location>
        <begin position="190"/>
        <end position="201"/>
    </location>
</feature>
<dbReference type="Pfam" id="PF09865">
    <property type="entry name" value="DUF2092"/>
    <property type="match status" value="1"/>
</dbReference>
<dbReference type="RefSeq" id="WP_248865516.1">
    <property type="nucleotide sequence ID" value="NZ_CP086322.1"/>
</dbReference>
<dbReference type="PANTHER" id="PTHR37507">
    <property type="entry name" value="SPORULATION PROTEIN YDCC"/>
    <property type="match status" value="1"/>
</dbReference>
<gene>
    <name evidence="3" type="ORF">K9S39_24825</name>
</gene>
<protein>
    <submittedName>
        <fullName evidence="3">DUF2092 domain-containing protein</fullName>
    </submittedName>
</protein>
<proteinExistence type="predicted"/>
<keyword evidence="4" id="KW-1185">Reference proteome</keyword>
<keyword evidence="2" id="KW-0812">Transmembrane</keyword>
<evidence type="ECO:0000313" key="3">
    <source>
        <dbReference type="EMBL" id="UQA94650.1"/>
    </source>
</evidence>
<dbReference type="EMBL" id="CP086322">
    <property type="protein sequence ID" value="UQA94650.1"/>
    <property type="molecule type" value="Genomic_DNA"/>
</dbReference>